<protein>
    <recommendedName>
        <fullName evidence="8">Aquaporin</fullName>
    </recommendedName>
</protein>
<dbReference type="GO" id="GO:0015267">
    <property type="term" value="F:channel activity"/>
    <property type="evidence" value="ECO:0007669"/>
    <property type="project" value="TreeGrafter"/>
</dbReference>
<keyword evidence="7" id="KW-1185">Reference proteome</keyword>
<keyword evidence="3 5" id="KW-1133">Transmembrane helix</keyword>
<reference evidence="6" key="1">
    <citation type="journal article" date="2010" name="Science">
        <title>Plasticity of animal genome architecture unmasked by rapid evolution of a pelagic tunicate.</title>
        <authorList>
            <person name="Denoeud F."/>
            <person name="Henriet S."/>
            <person name="Mungpakdee S."/>
            <person name="Aury J.M."/>
            <person name="Da Silva C."/>
            <person name="Brinkmann H."/>
            <person name="Mikhaleva J."/>
            <person name="Olsen L.C."/>
            <person name="Jubin C."/>
            <person name="Canestro C."/>
            <person name="Bouquet J.M."/>
            <person name="Danks G."/>
            <person name="Poulain J."/>
            <person name="Campsteijn C."/>
            <person name="Adamski M."/>
            <person name="Cross I."/>
            <person name="Yadetie F."/>
            <person name="Muffato M."/>
            <person name="Louis A."/>
            <person name="Butcher S."/>
            <person name="Tsagkogeorga G."/>
            <person name="Konrad A."/>
            <person name="Singh S."/>
            <person name="Jensen M.F."/>
            <person name="Cong E.H."/>
            <person name="Eikeseth-Otteraa H."/>
            <person name="Noel B."/>
            <person name="Anthouard V."/>
            <person name="Porcel B.M."/>
            <person name="Kachouri-Lafond R."/>
            <person name="Nishino A."/>
            <person name="Ugolini M."/>
            <person name="Chourrout P."/>
            <person name="Nishida H."/>
            <person name="Aasland R."/>
            <person name="Huzurbazar S."/>
            <person name="Westhof E."/>
            <person name="Delsuc F."/>
            <person name="Lehrach H."/>
            <person name="Reinhardt R."/>
            <person name="Weissenbach J."/>
            <person name="Roy S.W."/>
            <person name="Artiguenave F."/>
            <person name="Postlethwait J.H."/>
            <person name="Manak J.R."/>
            <person name="Thompson E.M."/>
            <person name="Jaillon O."/>
            <person name="Du Pasquier L."/>
            <person name="Boudinot P."/>
            <person name="Liberles D.A."/>
            <person name="Volff J.N."/>
            <person name="Philippe H."/>
            <person name="Lenhard B."/>
            <person name="Roest Crollius H."/>
            <person name="Wincker P."/>
            <person name="Chourrout D."/>
        </authorList>
    </citation>
    <scope>NUCLEOTIDE SEQUENCE [LARGE SCALE GENOMIC DNA]</scope>
</reference>
<dbReference type="GO" id="GO:0016020">
    <property type="term" value="C:membrane"/>
    <property type="evidence" value="ECO:0007669"/>
    <property type="project" value="UniProtKB-SubCell"/>
</dbReference>
<evidence type="ECO:0000256" key="2">
    <source>
        <dbReference type="ARBA" id="ARBA00022692"/>
    </source>
</evidence>
<evidence type="ECO:0000256" key="4">
    <source>
        <dbReference type="ARBA" id="ARBA00023136"/>
    </source>
</evidence>
<evidence type="ECO:0008006" key="8">
    <source>
        <dbReference type="Google" id="ProtNLM"/>
    </source>
</evidence>
<proteinExistence type="predicted"/>
<dbReference type="GO" id="GO:0005737">
    <property type="term" value="C:cytoplasm"/>
    <property type="evidence" value="ECO:0007669"/>
    <property type="project" value="TreeGrafter"/>
</dbReference>
<organism evidence="6">
    <name type="scientific">Oikopleura dioica</name>
    <name type="common">Tunicate</name>
    <dbReference type="NCBI Taxonomy" id="34765"/>
    <lineage>
        <taxon>Eukaryota</taxon>
        <taxon>Metazoa</taxon>
        <taxon>Chordata</taxon>
        <taxon>Tunicata</taxon>
        <taxon>Appendicularia</taxon>
        <taxon>Copelata</taxon>
        <taxon>Oikopleuridae</taxon>
        <taxon>Oikopleura</taxon>
    </lineage>
</organism>
<comment type="subcellular location">
    <subcellularLocation>
        <location evidence="1">Membrane</location>
        <topology evidence="1">Multi-pass membrane protein</topology>
    </subcellularLocation>
</comment>
<evidence type="ECO:0000313" key="7">
    <source>
        <dbReference type="Proteomes" id="UP000001307"/>
    </source>
</evidence>
<evidence type="ECO:0000256" key="5">
    <source>
        <dbReference type="SAM" id="Phobius"/>
    </source>
</evidence>
<feature type="transmembrane region" description="Helical" evidence="5">
    <location>
        <begin position="237"/>
        <end position="254"/>
    </location>
</feature>
<dbReference type="SUPFAM" id="SSF81338">
    <property type="entry name" value="Aquaporin-like"/>
    <property type="match status" value="1"/>
</dbReference>
<sequence>MGLIRQHVNNPELILSCIALHSVLILLTNASSKIVKNSSSGLLRIILTEIVSSFMFICAIWEKGLWFENVNETYFHFATAAQVIYFTHFMPGKANPLPILAEHGIATMLAVFPFQIAGALGGARFMQEIYWKIGFLPFHSTISSGKCTPTLGIDQQTGIIIETALVLLMIIAPQIEKALAKNLNLNEDNAVMLSQAVLVAFVVKTFIRSTGAIMNPLLSILINFHCISSAPELLQHAATYWAGPVAITIFMGLFKNGQVSSKKKSD</sequence>
<dbReference type="Proteomes" id="UP000001307">
    <property type="component" value="Unassembled WGS sequence"/>
</dbReference>
<name>E4WTP9_OIKDI</name>
<gene>
    <name evidence="6" type="ORF">GSOID_T00006247001</name>
</gene>
<feature type="transmembrane region" description="Helical" evidence="5">
    <location>
        <begin position="214"/>
        <end position="231"/>
    </location>
</feature>
<evidence type="ECO:0000256" key="1">
    <source>
        <dbReference type="ARBA" id="ARBA00004141"/>
    </source>
</evidence>
<dbReference type="InterPro" id="IPR023271">
    <property type="entry name" value="Aquaporin-like"/>
</dbReference>
<keyword evidence="2 5" id="KW-0812">Transmembrane</keyword>
<dbReference type="PANTHER" id="PTHR21191">
    <property type="entry name" value="AQUAPORIN"/>
    <property type="match status" value="1"/>
</dbReference>
<dbReference type="OrthoDB" id="10286687at2759"/>
<dbReference type="InParanoid" id="E4WTP9"/>
<evidence type="ECO:0000256" key="3">
    <source>
        <dbReference type="ARBA" id="ARBA00022989"/>
    </source>
</evidence>
<feature type="transmembrane region" description="Helical" evidence="5">
    <location>
        <begin position="42"/>
        <end position="61"/>
    </location>
</feature>
<evidence type="ECO:0000313" key="6">
    <source>
        <dbReference type="EMBL" id="CBY07160.1"/>
    </source>
</evidence>
<dbReference type="AlphaFoldDB" id="E4WTP9"/>
<feature type="transmembrane region" description="Helical" evidence="5">
    <location>
        <begin position="103"/>
        <end position="123"/>
    </location>
</feature>
<accession>E4WTP9</accession>
<dbReference type="PANTHER" id="PTHR21191:SF16">
    <property type="entry name" value="AQUAPORIN"/>
    <property type="match status" value="1"/>
</dbReference>
<keyword evidence="4 5" id="KW-0472">Membrane</keyword>
<dbReference type="EMBL" id="FN653016">
    <property type="protein sequence ID" value="CBY07160.1"/>
    <property type="molecule type" value="Genomic_DNA"/>
</dbReference>
<feature type="transmembrane region" description="Helical" evidence="5">
    <location>
        <begin position="73"/>
        <end position="91"/>
    </location>
</feature>
<dbReference type="InterPro" id="IPR051883">
    <property type="entry name" value="AQP11/12_channel"/>
</dbReference>